<dbReference type="Proteomes" id="UP000016504">
    <property type="component" value="Unassembled WGS sequence"/>
</dbReference>
<dbReference type="EMBL" id="AVQG01000003">
    <property type="protein sequence ID" value="ERH60896.1"/>
    <property type="molecule type" value="Genomic_DNA"/>
</dbReference>
<proteinExistence type="predicted"/>
<accession>U1TR36</accession>
<dbReference type="AlphaFoldDB" id="U1TR36"/>
<reference evidence="1 2" key="1">
    <citation type="submission" date="2013-08" db="EMBL/GenBank/DDBJ databases">
        <title>Biodegradation of aromatic compounds in biofilm forming Pseudomonas isolated from sewage sludge.</title>
        <authorList>
            <person name="Qureshi A."/>
            <person name="Ghosh S."/>
            <person name="Khardenavis A.A."/>
            <person name="Kapley A."/>
            <person name="Purohit H.J."/>
        </authorList>
    </citation>
    <scope>NUCLEOTIDE SEQUENCE [LARGE SCALE GENOMIC DNA]</scope>
    <source>
        <strain evidence="1 2">EGD-AQ6</strain>
    </source>
</reference>
<organism evidence="1 2">
    <name type="scientific">Pseudomonas simiae</name>
    <dbReference type="NCBI Taxonomy" id="321846"/>
    <lineage>
        <taxon>Bacteria</taxon>
        <taxon>Pseudomonadati</taxon>
        <taxon>Pseudomonadota</taxon>
        <taxon>Gammaproteobacteria</taxon>
        <taxon>Pseudomonadales</taxon>
        <taxon>Pseudomonadaceae</taxon>
        <taxon>Pseudomonas</taxon>
    </lineage>
</organism>
<name>U1TR36_9PSED</name>
<sequence>MDGWWWNALSAVGTLAAVVVALWFSVQSVRSNGRSEKDRSELAAAKMLSPLMTLERKAAALYAHFSFEGEDFVDQHPNVLLEIQMLEVMARSISVEDLYPLLHLEGHAAKRSARALGLIQTFSDDAVAILLHPSWDPSRGRKIMHKRWAGMLAEVNDHLSIAVTVCAAAASTGAPRPMAEETRSP</sequence>
<dbReference type="RefSeq" id="WP_021491176.1">
    <property type="nucleotide sequence ID" value="NZ_AVQG01000003.1"/>
</dbReference>
<gene>
    <name evidence="1" type="ORF">O204_17205</name>
</gene>
<evidence type="ECO:0000313" key="2">
    <source>
        <dbReference type="Proteomes" id="UP000016504"/>
    </source>
</evidence>
<protein>
    <submittedName>
        <fullName evidence="1">Uncharacterized protein</fullName>
    </submittedName>
</protein>
<accession>A0A1I0W1P0</accession>
<evidence type="ECO:0000313" key="1">
    <source>
        <dbReference type="EMBL" id="ERH60896.1"/>
    </source>
</evidence>
<comment type="caution">
    <text evidence="1">The sequence shown here is derived from an EMBL/GenBank/DDBJ whole genome shotgun (WGS) entry which is preliminary data.</text>
</comment>